<evidence type="ECO:0000313" key="2">
    <source>
        <dbReference type="EMBL" id="SNV53790.1"/>
    </source>
</evidence>
<dbReference type="RefSeq" id="WP_093098198.1">
    <property type="nucleotide sequence ID" value="NZ_DAMDLF010000007.1"/>
</dbReference>
<reference evidence="2 3" key="1">
    <citation type="submission" date="2017-06" db="EMBL/GenBank/DDBJ databases">
        <authorList>
            <consortium name="Pathogen Informatics"/>
        </authorList>
    </citation>
    <scope>NUCLEOTIDE SEQUENCE [LARGE SCALE GENOMIC DNA]</scope>
    <source>
        <strain evidence="2 3">NCTC12149</strain>
    </source>
</reference>
<protein>
    <recommendedName>
        <fullName evidence="4">CarboxypepD_reg-like domain-containing protein</fullName>
    </recommendedName>
</protein>
<sequence>MRILLLFLLVLWGTLAQAQTVNGILRDSETGRIVVRAKVKSSIAEAFTDQQGKFSIRVMQRDSLFFYHQGYQVLKINLYMDQPQKDLSIISLKPSYIAIEEVKVEGKTKQKDSTQIKIDLGIPKTPKYRQVFLGRADMSGNPRGFLANGSTARLFTIDLLAVKRMLFKSKVKVPLEEQLKADEYSIQYIDMTFTKELIEEMTGLKGDQAIIFQNTYRPNYEDFSKMSDYELRAYIKNRFEEYKSITQK</sequence>
<dbReference type="Proteomes" id="UP000215355">
    <property type="component" value="Chromosome 1"/>
</dbReference>
<proteinExistence type="predicted"/>
<feature type="signal peptide" evidence="1">
    <location>
        <begin position="1"/>
        <end position="18"/>
    </location>
</feature>
<dbReference type="KEGG" id="smiz:4412673_02965"/>
<name>A0AAJ5C1C1_9SPHI</name>
<dbReference type="EMBL" id="LT906468">
    <property type="protein sequence ID" value="SNV53790.1"/>
    <property type="molecule type" value="Genomic_DNA"/>
</dbReference>
<keyword evidence="1" id="KW-0732">Signal</keyword>
<evidence type="ECO:0000313" key="3">
    <source>
        <dbReference type="Proteomes" id="UP000215355"/>
    </source>
</evidence>
<organism evidence="2 3">
    <name type="scientific">Sphingobacterium mizutaii</name>
    <dbReference type="NCBI Taxonomy" id="1010"/>
    <lineage>
        <taxon>Bacteria</taxon>
        <taxon>Pseudomonadati</taxon>
        <taxon>Bacteroidota</taxon>
        <taxon>Sphingobacteriia</taxon>
        <taxon>Sphingobacteriales</taxon>
        <taxon>Sphingobacteriaceae</taxon>
        <taxon>Sphingobacterium</taxon>
    </lineage>
</organism>
<evidence type="ECO:0008006" key="4">
    <source>
        <dbReference type="Google" id="ProtNLM"/>
    </source>
</evidence>
<accession>A0AAJ5C1C1</accession>
<dbReference type="AlphaFoldDB" id="A0AAJ5C1C1"/>
<evidence type="ECO:0000256" key="1">
    <source>
        <dbReference type="SAM" id="SignalP"/>
    </source>
</evidence>
<gene>
    <name evidence="2" type="ORF">SAMEA4412673_02965</name>
</gene>
<feature type="chain" id="PRO_5042620208" description="CarboxypepD_reg-like domain-containing protein" evidence="1">
    <location>
        <begin position="19"/>
        <end position="248"/>
    </location>
</feature>